<dbReference type="InterPro" id="IPR003689">
    <property type="entry name" value="ZIP"/>
</dbReference>
<dbReference type="FunCoup" id="A0A059BQM3">
    <property type="interactions" value="136"/>
</dbReference>
<accession>A0A059BQM3</accession>
<feature type="chain" id="PRO_5001568501" description="Zinc transporter 11" evidence="6">
    <location>
        <begin position="22"/>
        <end position="336"/>
    </location>
</feature>
<comment type="subcellular location">
    <subcellularLocation>
        <location evidence="1">Membrane</location>
        <topology evidence="1">Multi-pass membrane protein</topology>
    </subcellularLocation>
</comment>
<evidence type="ECO:0000256" key="3">
    <source>
        <dbReference type="ARBA" id="ARBA00022989"/>
    </source>
</evidence>
<gene>
    <name evidence="7" type="ORF">EUGRSUZ_F02058</name>
</gene>
<dbReference type="AlphaFoldDB" id="A0A059BQM3"/>
<protein>
    <recommendedName>
        <fullName evidence="8">Zinc transporter 11</fullName>
    </recommendedName>
</protein>
<feature type="transmembrane region" description="Helical" evidence="5">
    <location>
        <begin position="185"/>
        <end position="205"/>
    </location>
</feature>
<dbReference type="PANTHER" id="PTHR11040">
    <property type="entry name" value="ZINC/IRON TRANSPORTER"/>
    <property type="match status" value="1"/>
</dbReference>
<evidence type="ECO:0000256" key="1">
    <source>
        <dbReference type="ARBA" id="ARBA00004141"/>
    </source>
</evidence>
<evidence type="ECO:0000256" key="5">
    <source>
        <dbReference type="SAM" id="Phobius"/>
    </source>
</evidence>
<feature type="signal peptide" evidence="6">
    <location>
        <begin position="1"/>
        <end position="21"/>
    </location>
</feature>
<keyword evidence="2 5" id="KW-0812">Transmembrane</keyword>
<feature type="transmembrane region" description="Helical" evidence="5">
    <location>
        <begin position="315"/>
        <end position="334"/>
    </location>
</feature>
<feature type="transmembrane region" description="Helical" evidence="5">
    <location>
        <begin position="211"/>
        <end position="234"/>
    </location>
</feature>
<feature type="transmembrane region" description="Helical" evidence="5">
    <location>
        <begin position="246"/>
        <end position="265"/>
    </location>
</feature>
<feature type="transmembrane region" description="Helical" evidence="5">
    <location>
        <begin position="113"/>
        <end position="136"/>
    </location>
</feature>
<dbReference type="PANTHER" id="PTHR11040:SF217">
    <property type="entry name" value="ZINC TRANSPORTER 11"/>
    <property type="match status" value="1"/>
</dbReference>
<dbReference type="EMBL" id="KK198758">
    <property type="protein sequence ID" value="KCW68408.1"/>
    <property type="molecule type" value="Genomic_DNA"/>
</dbReference>
<dbReference type="eggNOG" id="KOG1558">
    <property type="taxonomic scope" value="Eukaryota"/>
</dbReference>
<dbReference type="OMA" id="HEMSHTH"/>
<proteinExistence type="predicted"/>
<organism evidence="7">
    <name type="scientific">Eucalyptus grandis</name>
    <name type="common">Flooded gum</name>
    <dbReference type="NCBI Taxonomy" id="71139"/>
    <lineage>
        <taxon>Eukaryota</taxon>
        <taxon>Viridiplantae</taxon>
        <taxon>Streptophyta</taxon>
        <taxon>Embryophyta</taxon>
        <taxon>Tracheophyta</taxon>
        <taxon>Spermatophyta</taxon>
        <taxon>Magnoliopsida</taxon>
        <taxon>eudicotyledons</taxon>
        <taxon>Gunneridae</taxon>
        <taxon>Pentapetalae</taxon>
        <taxon>rosids</taxon>
        <taxon>malvids</taxon>
        <taxon>Myrtales</taxon>
        <taxon>Myrtaceae</taxon>
        <taxon>Myrtoideae</taxon>
        <taxon>Eucalypteae</taxon>
        <taxon>Eucalyptus</taxon>
    </lineage>
</organism>
<feature type="transmembrane region" description="Helical" evidence="5">
    <location>
        <begin position="45"/>
        <end position="68"/>
    </location>
</feature>
<evidence type="ECO:0000313" key="7">
    <source>
        <dbReference type="EMBL" id="KCW68408.1"/>
    </source>
</evidence>
<dbReference type="STRING" id="71139.A0A059BQM3"/>
<dbReference type="InParanoid" id="A0A059BQM3"/>
<dbReference type="Pfam" id="PF02535">
    <property type="entry name" value="Zip"/>
    <property type="match status" value="1"/>
</dbReference>
<dbReference type="GO" id="GO:0071577">
    <property type="term" value="P:zinc ion transmembrane transport"/>
    <property type="evidence" value="ECO:0000318"/>
    <property type="project" value="GO_Central"/>
</dbReference>
<feature type="transmembrane region" description="Helical" evidence="5">
    <location>
        <begin position="75"/>
        <end position="93"/>
    </location>
</feature>
<dbReference type="SMR" id="A0A059BQM3"/>
<feature type="transmembrane region" description="Helical" evidence="5">
    <location>
        <begin position="277"/>
        <end position="295"/>
    </location>
</feature>
<dbReference type="Gramene" id="KCW68408">
    <property type="protein sequence ID" value="KCW68408"/>
    <property type="gene ID" value="EUGRSUZ_F02058"/>
</dbReference>
<reference evidence="7" key="1">
    <citation type="submission" date="2013-07" db="EMBL/GenBank/DDBJ databases">
        <title>The genome of Eucalyptus grandis.</title>
        <authorList>
            <person name="Schmutz J."/>
            <person name="Hayes R."/>
            <person name="Myburg A."/>
            <person name="Tuskan G."/>
            <person name="Grattapaglia D."/>
            <person name="Rokhsar D.S."/>
        </authorList>
    </citation>
    <scope>NUCLEOTIDE SEQUENCE</scope>
    <source>
        <tissue evidence="7">Leaf extractions</tissue>
    </source>
</reference>
<evidence type="ECO:0008006" key="8">
    <source>
        <dbReference type="Google" id="ProtNLM"/>
    </source>
</evidence>
<evidence type="ECO:0000256" key="6">
    <source>
        <dbReference type="SAM" id="SignalP"/>
    </source>
</evidence>
<name>A0A059BQM3_EUCGR</name>
<keyword evidence="6" id="KW-0732">Signal</keyword>
<evidence type="ECO:0000256" key="4">
    <source>
        <dbReference type="ARBA" id="ARBA00023136"/>
    </source>
</evidence>
<dbReference type="GO" id="GO:0005385">
    <property type="term" value="F:zinc ion transmembrane transporter activity"/>
    <property type="evidence" value="ECO:0000318"/>
    <property type="project" value="GO_Central"/>
</dbReference>
<keyword evidence="4 5" id="KW-0472">Membrane</keyword>
<dbReference type="GO" id="GO:0016020">
    <property type="term" value="C:membrane"/>
    <property type="evidence" value="ECO:0000318"/>
    <property type="project" value="GO_Central"/>
</dbReference>
<evidence type="ECO:0000256" key="2">
    <source>
        <dbReference type="ARBA" id="ARBA00022692"/>
    </source>
</evidence>
<dbReference type="Gene3D" id="1.20.140.150">
    <property type="match status" value="1"/>
</dbReference>
<sequence length="336" mass="35542">MSPSRLLSVSVLLSLIAAAAAHGGGDDEDSSADDQHVDLRSKSLILAKIWCLILVFVGTFVGGVSPYFLKWNEAFLVLGTQFAGGVFLGTALMHFLSDANETFGDLTEKGYPFAFMLACAGYLLTMLADCSLAYVYGKKEGQSSRSYGDLELQAGSTVQGKGSSENGATHHHPPSVAVGSLSDNILLIVALCFHSVFEGIAIGVAETKADAWKALWTISLHKIFAAIAMGIALLRMMPNRPLLSCVSYAFAFAISSPIGVAIGIIIDATTQGAVADWIFAISMGLACGVFVYVSINHLLSKGYIPQRAVSVDTPIHKFLAVTLGVGVIAIVMIWDT</sequence>
<keyword evidence="3 5" id="KW-1133">Transmembrane helix</keyword>